<dbReference type="AlphaFoldDB" id="A0A0C1ZHR7"/>
<comment type="caution">
    <text evidence="1">The sequence shown here is derived from an EMBL/GenBank/DDBJ whole genome shotgun (WGS) entry which is preliminary data.</text>
</comment>
<dbReference type="Proteomes" id="UP000031599">
    <property type="component" value="Unassembled WGS sequence"/>
</dbReference>
<organism evidence="1 2">
    <name type="scientific">Enhygromyxa salina</name>
    <dbReference type="NCBI Taxonomy" id="215803"/>
    <lineage>
        <taxon>Bacteria</taxon>
        <taxon>Pseudomonadati</taxon>
        <taxon>Myxococcota</taxon>
        <taxon>Polyangia</taxon>
        <taxon>Nannocystales</taxon>
        <taxon>Nannocystaceae</taxon>
        <taxon>Enhygromyxa</taxon>
    </lineage>
</organism>
<evidence type="ECO:0000313" key="1">
    <source>
        <dbReference type="EMBL" id="KIG17139.1"/>
    </source>
</evidence>
<proteinExistence type="predicted"/>
<evidence type="ECO:0000313" key="2">
    <source>
        <dbReference type="Proteomes" id="UP000031599"/>
    </source>
</evidence>
<sequence length="46" mass="4988">MEDLRECAGGQRLIEPVLEQREIGAAGDLLLPSVIEREAATAEHSL</sequence>
<reference evidence="1 2" key="1">
    <citation type="submission" date="2014-12" db="EMBL/GenBank/DDBJ databases">
        <title>Genome assembly of Enhygromyxa salina DSM 15201.</title>
        <authorList>
            <person name="Sharma G."/>
            <person name="Subramanian S."/>
        </authorList>
    </citation>
    <scope>NUCLEOTIDE SEQUENCE [LARGE SCALE GENOMIC DNA]</scope>
    <source>
        <strain evidence="1 2">DSM 15201</strain>
    </source>
</reference>
<accession>A0A0C1ZHR7</accession>
<gene>
    <name evidence="1" type="ORF">DB30_03736</name>
</gene>
<name>A0A0C1ZHR7_9BACT</name>
<dbReference type="EMBL" id="JMCC02000029">
    <property type="protein sequence ID" value="KIG17139.1"/>
    <property type="molecule type" value="Genomic_DNA"/>
</dbReference>
<protein>
    <submittedName>
        <fullName evidence="1">Uncharacterized protein</fullName>
    </submittedName>
</protein>